<accession>A0A646KQU9</accession>
<dbReference type="CDD" id="cd05327">
    <property type="entry name" value="retinol-DH_like_SDR_c_like"/>
    <property type="match status" value="1"/>
</dbReference>
<proteinExistence type="predicted"/>
<name>A0A646KQU9_STRJU</name>
<dbReference type="Proteomes" id="UP000419138">
    <property type="component" value="Unassembled WGS sequence"/>
</dbReference>
<evidence type="ECO:0000313" key="3">
    <source>
        <dbReference type="Proteomes" id="UP000419138"/>
    </source>
</evidence>
<gene>
    <name evidence="2" type="ORF">FF041_32520</name>
</gene>
<dbReference type="Pfam" id="PF00106">
    <property type="entry name" value="adh_short"/>
    <property type="match status" value="1"/>
</dbReference>
<dbReference type="AlphaFoldDB" id="A0A646KQU9"/>
<dbReference type="PANTHER" id="PTHR43157">
    <property type="entry name" value="PHOSPHATIDYLINOSITOL-GLYCAN BIOSYNTHESIS CLASS F PROTEIN-RELATED"/>
    <property type="match status" value="1"/>
</dbReference>
<sequence length="306" mass="32973">MGAQHRWTAADVPDQTGRTAVVTGANSGIGFHTARTLALHGAHVVLAVRDMERGAFAAARIRAAVPAARLTLQRLDLASLTSVRDAAKELRDRFDRVDLLVNNAGVMWTDEGRTADGHETQFAVNHLGHFALTGLLLDALRAAPGARVVTISSYLHRLGRIAPDGPDSPRRYSRFRAYNQSKLANLMFALELHRRLGDTGADTLSVAAHPGLADTGLGRHIPSALRRIGPLFAPLFLQPAERGMLPGLRAATDPAVRGGEYYGPLGLTETKGHPGLVHTARRARDPESARRLWAASERATGTVYSF</sequence>
<protein>
    <submittedName>
        <fullName evidence="2">SDR family NAD(P)-dependent oxidoreductase</fullName>
    </submittedName>
</protein>
<dbReference type="Gene3D" id="3.40.50.720">
    <property type="entry name" value="NAD(P)-binding Rossmann-like Domain"/>
    <property type="match status" value="1"/>
</dbReference>
<dbReference type="NCBIfam" id="NF004846">
    <property type="entry name" value="PRK06197.1"/>
    <property type="match status" value="1"/>
</dbReference>
<dbReference type="RefSeq" id="WP_153525993.1">
    <property type="nucleotide sequence ID" value="NZ_JBEPDZ010000028.1"/>
</dbReference>
<dbReference type="OrthoDB" id="4577644at2"/>
<organism evidence="2 3">
    <name type="scientific">Streptomyces jumonjinensis</name>
    <dbReference type="NCBI Taxonomy" id="1945"/>
    <lineage>
        <taxon>Bacteria</taxon>
        <taxon>Bacillati</taxon>
        <taxon>Actinomycetota</taxon>
        <taxon>Actinomycetes</taxon>
        <taxon>Kitasatosporales</taxon>
        <taxon>Streptomycetaceae</taxon>
        <taxon>Streptomyces</taxon>
    </lineage>
</organism>
<dbReference type="PRINTS" id="PR00081">
    <property type="entry name" value="GDHRDH"/>
</dbReference>
<evidence type="ECO:0000313" key="2">
    <source>
        <dbReference type="EMBL" id="MQT04709.1"/>
    </source>
</evidence>
<keyword evidence="3" id="KW-1185">Reference proteome</keyword>
<comment type="caution">
    <text evidence="2">The sequence shown here is derived from an EMBL/GenBank/DDBJ whole genome shotgun (WGS) entry which is preliminary data.</text>
</comment>
<reference evidence="2 3" key="1">
    <citation type="submission" date="2019-05" db="EMBL/GenBank/DDBJ databases">
        <title>Comparative genomics and metabolomics analyses of clavulanic acid producing Streptomyces species provides insight into specialized metabolism and evolution of beta-lactam biosynthetic gene clusters.</title>
        <authorList>
            <person name="Moore M.A."/>
            <person name="Cruz-Morales P."/>
            <person name="Barona Gomez F."/>
            <person name="Kapil T."/>
        </authorList>
    </citation>
    <scope>NUCLEOTIDE SEQUENCE [LARGE SCALE GENOMIC DNA]</scope>
    <source>
        <strain evidence="2 3">NRRL 5741</strain>
    </source>
</reference>
<dbReference type="PANTHER" id="PTHR43157:SF31">
    <property type="entry name" value="PHOSPHATIDYLINOSITOL-GLYCAN BIOSYNTHESIS CLASS F PROTEIN"/>
    <property type="match status" value="1"/>
</dbReference>
<dbReference type="GO" id="GO:0016491">
    <property type="term" value="F:oxidoreductase activity"/>
    <property type="evidence" value="ECO:0007669"/>
    <property type="project" value="UniProtKB-KW"/>
</dbReference>
<keyword evidence="1" id="KW-0560">Oxidoreductase</keyword>
<dbReference type="InterPro" id="IPR036291">
    <property type="entry name" value="NAD(P)-bd_dom_sf"/>
</dbReference>
<evidence type="ECO:0000256" key="1">
    <source>
        <dbReference type="ARBA" id="ARBA00023002"/>
    </source>
</evidence>
<dbReference type="EMBL" id="VCLA01000192">
    <property type="protein sequence ID" value="MQT04709.1"/>
    <property type="molecule type" value="Genomic_DNA"/>
</dbReference>
<dbReference type="InterPro" id="IPR002347">
    <property type="entry name" value="SDR_fam"/>
</dbReference>
<dbReference type="SUPFAM" id="SSF51735">
    <property type="entry name" value="NAD(P)-binding Rossmann-fold domains"/>
    <property type="match status" value="1"/>
</dbReference>